<gene>
    <name evidence="1" type="ORF">GO495_23555</name>
</gene>
<dbReference type="OrthoDB" id="2575320at2"/>
<accession>A0A6N8JF48</accession>
<dbReference type="Proteomes" id="UP000468388">
    <property type="component" value="Unassembled WGS sequence"/>
</dbReference>
<evidence type="ECO:0000313" key="1">
    <source>
        <dbReference type="EMBL" id="MVT43594.1"/>
    </source>
</evidence>
<organism evidence="1 2">
    <name type="scientific">Chitinophaga oryziterrae</name>
    <dbReference type="NCBI Taxonomy" id="1031224"/>
    <lineage>
        <taxon>Bacteria</taxon>
        <taxon>Pseudomonadati</taxon>
        <taxon>Bacteroidota</taxon>
        <taxon>Chitinophagia</taxon>
        <taxon>Chitinophagales</taxon>
        <taxon>Chitinophagaceae</taxon>
        <taxon>Chitinophaga</taxon>
    </lineage>
</organism>
<dbReference type="RefSeq" id="WP_157302361.1">
    <property type="nucleotide sequence ID" value="NZ_BAAAZB010000021.1"/>
</dbReference>
<comment type="caution">
    <text evidence="1">The sequence shown here is derived from an EMBL/GenBank/DDBJ whole genome shotgun (WGS) entry which is preliminary data.</text>
</comment>
<name>A0A6N8JF48_9BACT</name>
<dbReference type="AlphaFoldDB" id="A0A6N8JF48"/>
<keyword evidence="2" id="KW-1185">Reference proteome</keyword>
<reference evidence="1 2" key="1">
    <citation type="submission" date="2019-12" db="EMBL/GenBank/DDBJ databases">
        <title>The draft genomic sequence of strain Chitinophaga oryziterrae JCM 16595.</title>
        <authorList>
            <person name="Zhang X."/>
        </authorList>
    </citation>
    <scope>NUCLEOTIDE SEQUENCE [LARGE SCALE GENOMIC DNA]</scope>
    <source>
        <strain evidence="1 2">JCM 16595</strain>
    </source>
</reference>
<proteinExistence type="predicted"/>
<dbReference type="EMBL" id="WRXO01000008">
    <property type="protein sequence ID" value="MVT43594.1"/>
    <property type="molecule type" value="Genomic_DNA"/>
</dbReference>
<protein>
    <submittedName>
        <fullName evidence="1">Uncharacterized protein</fullName>
    </submittedName>
</protein>
<sequence>MKIPALTPEEQELIDNAGWIYLKNSALQKVMDLFGGLQEALQAHPLTGEFPFPEGCLAKGGKISRGERYKELPYAILDYPRFFSREDIFAFRTMFWWGHYFSATLHLAGEAKDKYSGVLAKAWSLLATHQFQIYVREDPWEHDFGNGNYKLISAMQAQEFEHLIYRLSFIKLAKPYKLALWEKIIPEVVMDYALLLQILVNK</sequence>
<evidence type="ECO:0000313" key="2">
    <source>
        <dbReference type="Proteomes" id="UP000468388"/>
    </source>
</evidence>